<sequence length="675" mass="78391">MTEVLYKVEISPDQDSTSEYSKEVKDNHAYQEEFLHDWTLICVRIENGIKLTEQVKTALQERAALEEMYSAGLEKISSNFFPPATESSSMASAVKALRSETLRRAQQCRELSETLRLDILNNTLNQMLDNHRLVYSSLHETGCKLSRELQNKYLQFIKFRNEYALAYNYIGKLTNKYQNEKDKHEKSDIIIIANEIIKRSCYTSYIEEKYIESIDNLNKFREFYETETKKVLNILESMDSKRLLCLRDVFMKTIIYDMSYIRNLQYDSDNVIKALEAIDISSDMQEYVGRFGKSSKTSCGSNEAYTHSNITARKSWAEIVSELDSFNSSDNKIDDELDYSLNSKDSIKGSFDLHTLVSSFVGQDAAIKAQKAAKLIFSQMNILGDNPNLLENNYRNIYNSNLELSHINSIEGPNISLESLSTNFSTCTIQTESKKLDLQESSANSEYPNIYKTFINKLFNLDLIAEISGNISDHLIDEIKKLEPLDYGFRITHNRCWFSTFLLKAVQEYNCKVIINTDDQTRIHLTKFIDIIMMLLTCCQDSKDIWTFRIIVNISGKVIIDGKELTHIIYHHEIWDTIKFWEDSLILCIAEDFQFNCIKTKKLTNNLDGDLYNQEIEQFKRNNYCWLELNNFAMTMKSFGIPDVSIITLFTKICGYYNLEKPYCDKLLEKLKCKE</sequence>
<dbReference type="SUPFAM" id="SSF103657">
    <property type="entry name" value="BAR/IMD domain-like"/>
    <property type="match status" value="1"/>
</dbReference>
<proteinExistence type="predicted"/>
<dbReference type="VEuPathDB" id="CryptoDB:cand_035480"/>
<dbReference type="PANTHER" id="PTHR23065">
    <property type="entry name" value="PROLINE-SERINE-THREONINE PHOSPHATASE INTERACTING PROTEIN 1"/>
    <property type="match status" value="1"/>
</dbReference>
<comment type="subcellular location">
    <subcellularLocation>
        <location evidence="1">Cytoplasm</location>
        <location evidence="1">Cytoskeleton</location>
    </subcellularLocation>
</comment>
<evidence type="ECO:0000313" key="7">
    <source>
        <dbReference type="EMBL" id="OII78121.1"/>
    </source>
</evidence>
<dbReference type="InterPro" id="IPR001060">
    <property type="entry name" value="FCH_dom"/>
</dbReference>
<dbReference type="Gene3D" id="1.20.1270.60">
    <property type="entry name" value="Arfaptin homology (AH) domain/BAR domain"/>
    <property type="match status" value="1"/>
</dbReference>
<organism evidence="7 8">
    <name type="scientific">Cryptosporidium andersoni</name>
    <dbReference type="NCBI Taxonomy" id="117008"/>
    <lineage>
        <taxon>Eukaryota</taxon>
        <taxon>Sar</taxon>
        <taxon>Alveolata</taxon>
        <taxon>Apicomplexa</taxon>
        <taxon>Conoidasida</taxon>
        <taxon>Coccidia</taxon>
        <taxon>Eucoccidiorida</taxon>
        <taxon>Eimeriorina</taxon>
        <taxon>Cryptosporidiidae</taxon>
        <taxon>Cryptosporidium</taxon>
    </lineage>
</organism>
<reference evidence="7 8" key="1">
    <citation type="submission" date="2016-10" db="EMBL/GenBank/DDBJ databases">
        <title>Reductive evolution of mitochondrial metabolism and differential evolution of invasion-related proteins in Cryptosporidium.</title>
        <authorList>
            <person name="Liu S."/>
            <person name="Roellig D.M."/>
            <person name="Guo Y."/>
            <person name="Li N."/>
            <person name="Frace M.A."/>
            <person name="Tang K."/>
            <person name="Zhang L."/>
            <person name="Feng Y."/>
            <person name="Xiao L."/>
        </authorList>
    </citation>
    <scope>NUCLEOTIDE SEQUENCE [LARGE SCALE GENOMIC DNA]</scope>
    <source>
        <strain evidence="7">30847</strain>
    </source>
</reference>
<dbReference type="Pfam" id="PF00611">
    <property type="entry name" value="FCH"/>
    <property type="match status" value="1"/>
</dbReference>
<keyword evidence="2" id="KW-0963">Cytoplasm</keyword>
<evidence type="ECO:0000313" key="8">
    <source>
        <dbReference type="Proteomes" id="UP000186804"/>
    </source>
</evidence>
<keyword evidence="4" id="KW-0206">Cytoskeleton</keyword>
<dbReference type="GO" id="GO:0005737">
    <property type="term" value="C:cytoplasm"/>
    <property type="evidence" value="ECO:0007669"/>
    <property type="project" value="TreeGrafter"/>
</dbReference>
<dbReference type="GO" id="GO:0043226">
    <property type="term" value="C:organelle"/>
    <property type="evidence" value="ECO:0007669"/>
    <property type="project" value="UniProtKB-ARBA"/>
</dbReference>
<dbReference type="InterPro" id="IPR027267">
    <property type="entry name" value="AH/BAR_dom_sf"/>
</dbReference>
<evidence type="ECO:0000256" key="3">
    <source>
        <dbReference type="ARBA" id="ARBA00022553"/>
    </source>
</evidence>
<dbReference type="PROSITE" id="PS51741">
    <property type="entry name" value="F_BAR"/>
    <property type="match status" value="1"/>
</dbReference>
<dbReference type="InterPro" id="IPR031160">
    <property type="entry name" value="F_BAR_dom"/>
</dbReference>
<dbReference type="RefSeq" id="XP_067069967.1">
    <property type="nucleotide sequence ID" value="XM_067213774.1"/>
</dbReference>
<accession>A0A1J4MV32</accession>
<dbReference type="GeneID" id="92367732"/>
<dbReference type="PANTHER" id="PTHR23065:SF7">
    <property type="entry name" value="NOSTRIN, ISOFORM H"/>
    <property type="match status" value="1"/>
</dbReference>
<dbReference type="SMART" id="SM00055">
    <property type="entry name" value="FCH"/>
    <property type="match status" value="1"/>
</dbReference>
<name>A0A1J4MV32_9CRYT</name>
<evidence type="ECO:0000259" key="6">
    <source>
        <dbReference type="PROSITE" id="PS51741"/>
    </source>
</evidence>
<dbReference type="GO" id="GO:0005886">
    <property type="term" value="C:plasma membrane"/>
    <property type="evidence" value="ECO:0007669"/>
    <property type="project" value="TreeGrafter"/>
</dbReference>
<keyword evidence="3" id="KW-0597">Phosphoprotein</keyword>
<dbReference type="AlphaFoldDB" id="A0A1J4MV32"/>
<protein>
    <recommendedName>
        <fullName evidence="6">F-BAR domain-containing protein</fullName>
    </recommendedName>
</protein>
<gene>
    <name evidence="7" type="ORF">cand_035480</name>
</gene>
<evidence type="ECO:0000256" key="2">
    <source>
        <dbReference type="ARBA" id="ARBA00022490"/>
    </source>
</evidence>
<comment type="caution">
    <text evidence="7">The sequence shown here is derived from an EMBL/GenBank/DDBJ whole genome shotgun (WGS) entry which is preliminary data.</text>
</comment>
<dbReference type="EMBL" id="LRBS01000007">
    <property type="protein sequence ID" value="OII78121.1"/>
    <property type="molecule type" value="Genomic_DNA"/>
</dbReference>
<keyword evidence="8" id="KW-1185">Reference proteome</keyword>
<feature type="domain" description="F-BAR" evidence="6">
    <location>
        <begin position="18"/>
        <end position="283"/>
    </location>
</feature>
<keyword evidence="5" id="KW-0175">Coiled coil</keyword>
<evidence type="ECO:0000256" key="1">
    <source>
        <dbReference type="ARBA" id="ARBA00004245"/>
    </source>
</evidence>
<evidence type="ECO:0000256" key="4">
    <source>
        <dbReference type="ARBA" id="ARBA00023212"/>
    </source>
</evidence>
<dbReference type="Proteomes" id="UP000186804">
    <property type="component" value="Unassembled WGS sequence"/>
</dbReference>
<dbReference type="OrthoDB" id="10255128at2759"/>
<evidence type="ECO:0000256" key="5">
    <source>
        <dbReference type="PROSITE-ProRule" id="PRU01077"/>
    </source>
</evidence>